<evidence type="ECO:0000256" key="4">
    <source>
        <dbReference type="ARBA" id="ARBA00023136"/>
    </source>
</evidence>
<evidence type="ECO:0000256" key="2">
    <source>
        <dbReference type="ARBA" id="ARBA00022692"/>
    </source>
</evidence>
<name>A0ABR4JSR2_9EURO</name>
<keyword evidence="4 6" id="KW-0472">Membrane</keyword>
<evidence type="ECO:0000256" key="3">
    <source>
        <dbReference type="ARBA" id="ARBA00022989"/>
    </source>
</evidence>
<feature type="compositionally biased region" description="Low complexity" evidence="5">
    <location>
        <begin position="151"/>
        <end position="178"/>
    </location>
</feature>
<protein>
    <recommendedName>
        <fullName evidence="9">Mid2 domain-containing protein</fullName>
    </recommendedName>
</protein>
<dbReference type="RefSeq" id="XP_070895442.1">
    <property type="nucleotide sequence ID" value="XM_071036799.1"/>
</dbReference>
<keyword evidence="8" id="KW-1185">Reference proteome</keyword>
<dbReference type="GeneID" id="98151963"/>
<keyword evidence="3 6" id="KW-1133">Transmembrane helix</keyword>
<accession>A0ABR4JSR2</accession>
<evidence type="ECO:0000256" key="5">
    <source>
        <dbReference type="SAM" id="MobiDB-lite"/>
    </source>
</evidence>
<evidence type="ECO:0000313" key="7">
    <source>
        <dbReference type="EMBL" id="KAL2843075.1"/>
    </source>
</evidence>
<evidence type="ECO:0000256" key="1">
    <source>
        <dbReference type="ARBA" id="ARBA00004167"/>
    </source>
</evidence>
<evidence type="ECO:0000313" key="8">
    <source>
        <dbReference type="Proteomes" id="UP001610444"/>
    </source>
</evidence>
<keyword evidence="2 6" id="KW-0812">Transmembrane</keyword>
<sequence>MSSTSMSGTVSFTASSITSTWSPAPNELSVVGYYSSGTAVATIVCGDEYEFLVSSTYGVCCPTESAGNCDFRQRCEQSMMVYEDGTTYTCENNNPCVETTMYQAEPSNGWSATMAWCMDADNPTTLYRSFVGTQLTLVPVDEDFTTDTDDTTTTTTRTPTTTTTTSTFITTTTTTPDPARTDDPNPEDDGPNVGAIAGGVVGGVAGLALILLAAWFILRRQKKKNAELREIGTGYVAPEPK</sequence>
<reference evidence="7 8" key="1">
    <citation type="submission" date="2024-07" db="EMBL/GenBank/DDBJ databases">
        <title>Section-level genome sequencing and comparative genomics of Aspergillus sections Usti and Cavernicolus.</title>
        <authorList>
            <consortium name="Lawrence Berkeley National Laboratory"/>
            <person name="Nybo J.L."/>
            <person name="Vesth T.C."/>
            <person name="Theobald S."/>
            <person name="Frisvad J.C."/>
            <person name="Larsen T.O."/>
            <person name="Kjaerboelling I."/>
            <person name="Rothschild-Mancinelli K."/>
            <person name="Lyhne E.K."/>
            <person name="Kogle M.E."/>
            <person name="Barry K."/>
            <person name="Clum A."/>
            <person name="Na H."/>
            <person name="Ledsgaard L."/>
            <person name="Lin J."/>
            <person name="Lipzen A."/>
            <person name="Kuo A."/>
            <person name="Riley R."/>
            <person name="Mondo S."/>
            <person name="LaButti K."/>
            <person name="Haridas S."/>
            <person name="Pangalinan J."/>
            <person name="Salamov A.A."/>
            <person name="Simmons B.A."/>
            <person name="Magnuson J.K."/>
            <person name="Chen J."/>
            <person name="Drula E."/>
            <person name="Henrissat B."/>
            <person name="Wiebenga A."/>
            <person name="Lubbers R.J."/>
            <person name="Gomes A.C."/>
            <person name="Macurrencykelacurrency M.R."/>
            <person name="Stajich J."/>
            <person name="Grigoriev I.V."/>
            <person name="Mortensen U.H."/>
            <person name="De vries R.P."/>
            <person name="Baker S.E."/>
            <person name="Andersen M.R."/>
        </authorList>
    </citation>
    <scope>NUCLEOTIDE SEQUENCE [LARGE SCALE GENOMIC DNA]</scope>
    <source>
        <strain evidence="7 8">CBS 756.74</strain>
    </source>
</reference>
<gene>
    <name evidence="7" type="ORF">BJX68DRAFT_158013</name>
</gene>
<evidence type="ECO:0000256" key="6">
    <source>
        <dbReference type="SAM" id="Phobius"/>
    </source>
</evidence>
<organism evidence="7 8">
    <name type="scientific">Aspergillus pseudodeflectus</name>
    <dbReference type="NCBI Taxonomy" id="176178"/>
    <lineage>
        <taxon>Eukaryota</taxon>
        <taxon>Fungi</taxon>
        <taxon>Dikarya</taxon>
        <taxon>Ascomycota</taxon>
        <taxon>Pezizomycotina</taxon>
        <taxon>Eurotiomycetes</taxon>
        <taxon>Eurotiomycetidae</taxon>
        <taxon>Eurotiales</taxon>
        <taxon>Aspergillaceae</taxon>
        <taxon>Aspergillus</taxon>
        <taxon>Aspergillus subgen. Nidulantes</taxon>
    </lineage>
</organism>
<comment type="subcellular location">
    <subcellularLocation>
        <location evidence="1">Membrane</location>
        <topology evidence="1">Single-pass membrane protein</topology>
    </subcellularLocation>
</comment>
<dbReference type="EMBL" id="JBFXLR010000048">
    <property type="protein sequence ID" value="KAL2843075.1"/>
    <property type="molecule type" value="Genomic_DNA"/>
</dbReference>
<dbReference type="InterPro" id="IPR051694">
    <property type="entry name" value="Immunoregulatory_rcpt-like"/>
</dbReference>
<evidence type="ECO:0008006" key="9">
    <source>
        <dbReference type="Google" id="ProtNLM"/>
    </source>
</evidence>
<proteinExistence type="predicted"/>
<dbReference type="Proteomes" id="UP001610444">
    <property type="component" value="Unassembled WGS sequence"/>
</dbReference>
<comment type="caution">
    <text evidence="7">The sequence shown here is derived from an EMBL/GenBank/DDBJ whole genome shotgun (WGS) entry which is preliminary data.</text>
</comment>
<feature type="transmembrane region" description="Helical" evidence="6">
    <location>
        <begin position="193"/>
        <end position="218"/>
    </location>
</feature>
<dbReference type="PANTHER" id="PTHR15549">
    <property type="entry name" value="PAIRED IMMUNOGLOBULIN-LIKE TYPE 2 RECEPTOR"/>
    <property type="match status" value="1"/>
</dbReference>
<dbReference type="PANTHER" id="PTHR15549:SF26">
    <property type="entry name" value="AXIAL BUDDING PATTERN PROTEIN 2-RELATED"/>
    <property type="match status" value="1"/>
</dbReference>
<feature type="region of interest" description="Disordered" evidence="5">
    <location>
        <begin position="148"/>
        <end position="194"/>
    </location>
</feature>